<gene>
    <name evidence="2" type="ORF">CVAR292_01712</name>
</gene>
<keyword evidence="1" id="KW-0732">Signal</keyword>
<protein>
    <recommendedName>
        <fullName evidence="4">Secreted protein</fullName>
    </recommendedName>
</protein>
<feature type="chain" id="PRO_5007036624" description="Secreted protein" evidence="1">
    <location>
        <begin position="34"/>
        <end position="58"/>
    </location>
</feature>
<organism evidence="2 3">
    <name type="scientific">Corynebacterium variabile</name>
    <dbReference type="NCBI Taxonomy" id="1727"/>
    <lineage>
        <taxon>Bacteria</taxon>
        <taxon>Bacillati</taxon>
        <taxon>Actinomycetota</taxon>
        <taxon>Actinomycetes</taxon>
        <taxon>Mycobacteriales</taxon>
        <taxon>Corynebacteriaceae</taxon>
        <taxon>Corynebacterium</taxon>
    </lineage>
</organism>
<evidence type="ECO:0000313" key="2">
    <source>
        <dbReference type="EMBL" id="CUU66370.1"/>
    </source>
</evidence>
<reference evidence="3" key="1">
    <citation type="submission" date="2015-11" db="EMBL/GenBank/DDBJ databases">
        <authorList>
            <person name="Dugat-Bony E."/>
        </authorList>
    </citation>
    <scope>NUCLEOTIDE SEQUENCE [LARGE SCALE GENOMIC DNA]</scope>
    <source>
        <strain evidence="3">Mu292</strain>
    </source>
</reference>
<dbReference type="RefSeq" id="WP_014008868.1">
    <property type="nucleotide sequence ID" value="NZ_DAMBUN010000008.1"/>
</dbReference>
<evidence type="ECO:0000256" key="1">
    <source>
        <dbReference type="SAM" id="SignalP"/>
    </source>
</evidence>
<keyword evidence="3" id="KW-1185">Reference proteome</keyword>
<sequence>MHAPHKKSLLRRLAVGALTVGLSAGLTTGVASAGPTHGDYKASLGQVFACGKHNYPWC</sequence>
<name>A0A0X2NNR7_9CORY</name>
<accession>A0A0X2NNR7</accession>
<dbReference type="EMBL" id="FAUH01000011">
    <property type="protein sequence ID" value="CUU66370.1"/>
    <property type="molecule type" value="Genomic_DNA"/>
</dbReference>
<proteinExistence type="predicted"/>
<evidence type="ECO:0008006" key="4">
    <source>
        <dbReference type="Google" id="ProtNLM"/>
    </source>
</evidence>
<dbReference type="Proteomes" id="UP000182498">
    <property type="component" value="Unassembled WGS sequence"/>
</dbReference>
<feature type="signal peptide" evidence="1">
    <location>
        <begin position="1"/>
        <end position="33"/>
    </location>
</feature>
<evidence type="ECO:0000313" key="3">
    <source>
        <dbReference type="Proteomes" id="UP000182498"/>
    </source>
</evidence>
<dbReference type="AlphaFoldDB" id="A0A0X2NNR7"/>